<organism evidence="6">
    <name type="scientific">hydrothermal vent metagenome</name>
    <dbReference type="NCBI Taxonomy" id="652676"/>
    <lineage>
        <taxon>unclassified sequences</taxon>
        <taxon>metagenomes</taxon>
        <taxon>ecological metagenomes</taxon>
    </lineage>
</organism>
<evidence type="ECO:0000259" key="4">
    <source>
        <dbReference type="PROSITE" id="PS50110"/>
    </source>
</evidence>
<dbReference type="InterPro" id="IPR035909">
    <property type="entry name" value="CheB_C"/>
</dbReference>
<dbReference type="PANTHER" id="PTHR42872">
    <property type="entry name" value="PROTEIN-GLUTAMATE METHYLESTERASE/PROTEIN-GLUTAMINE GLUTAMINASE"/>
    <property type="match status" value="1"/>
</dbReference>
<dbReference type="PANTHER" id="PTHR42872:SF3">
    <property type="entry name" value="PROTEIN-GLUTAMATE METHYLESTERASE_PROTEIN-GLUTAMINE GLUTAMINASE 1"/>
    <property type="match status" value="1"/>
</dbReference>
<evidence type="ECO:0000313" key="6">
    <source>
        <dbReference type="EMBL" id="VAV93443.1"/>
    </source>
</evidence>
<comment type="catalytic activity">
    <reaction evidence="3">
        <text>[protein]-L-glutamate 5-O-methyl ester + H2O = L-glutamyl-[protein] + methanol + H(+)</text>
        <dbReference type="Rhea" id="RHEA:23236"/>
        <dbReference type="Rhea" id="RHEA-COMP:10208"/>
        <dbReference type="Rhea" id="RHEA-COMP:10311"/>
        <dbReference type="ChEBI" id="CHEBI:15377"/>
        <dbReference type="ChEBI" id="CHEBI:15378"/>
        <dbReference type="ChEBI" id="CHEBI:17790"/>
        <dbReference type="ChEBI" id="CHEBI:29973"/>
        <dbReference type="ChEBI" id="CHEBI:82795"/>
        <dbReference type="EC" id="3.1.1.61"/>
    </reaction>
</comment>
<feature type="domain" description="Response regulatory" evidence="4">
    <location>
        <begin position="22"/>
        <end position="140"/>
    </location>
</feature>
<accession>A0A3B0SAU9</accession>
<dbReference type="GO" id="GO:0006935">
    <property type="term" value="P:chemotaxis"/>
    <property type="evidence" value="ECO:0007669"/>
    <property type="project" value="InterPro"/>
</dbReference>
<dbReference type="GO" id="GO:0005737">
    <property type="term" value="C:cytoplasm"/>
    <property type="evidence" value="ECO:0007669"/>
    <property type="project" value="InterPro"/>
</dbReference>
<name>A0A3B0SAU9_9ZZZZ</name>
<evidence type="ECO:0000256" key="1">
    <source>
        <dbReference type="ARBA" id="ARBA00022801"/>
    </source>
</evidence>
<dbReference type="GO" id="GO:0008984">
    <property type="term" value="F:protein-glutamate methylesterase activity"/>
    <property type="evidence" value="ECO:0007669"/>
    <property type="project" value="UniProtKB-EC"/>
</dbReference>
<dbReference type="Gene3D" id="3.40.50.2300">
    <property type="match status" value="1"/>
</dbReference>
<dbReference type="CDD" id="cd17541">
    <property type="entry name" value="REC_CheB-like"/>
    <property type="match status" value="1"/>
</dbReference>
<dbReference type="CDD" id="cd16432">
    <property type="entry name" value="CheB_Rec"/>
    <property type="match status" value="1"/>
</dbReference>
<dbReference type="NCBIfam" id="NF001965">
    <property type="entry name" value="PRK00742.1"/>
    <property type="match status" value="1"/>
</dbReference>
<dbReference type="InterPro" id="IPR011006">
    <property type="entry name" value="CheY-like_superfamily"/>
</dbReference>
<dbReference type="EMBL" id="UOEJ01000046">
    <property type="protein sequence ID" value="VAV93443.1"/>
    <property type="molecule type" value="Genomic_DNA"/>
</dbReference>
<keyword evidence="1 6" id="KW-0378">Hydrolase</keyword>
<dbReference type="GO" id="GO:0000156">
    <property type="term" value="F:phosphorelay response regulator activity"/>
    <property type="evidence" value="ECO:0007669"/>
    <property type="project" value="InterPro"/>
</dbReference>
<dbReference type="InterPro" id="IPR001789">
    <property type="entry name" value="Sig_transdc_resp-reg_receiver"/>
</dbReference>
<dbReference type="PIRSF" id="PIRSF000876">
    <property type="entry name" value="RR_chemtxs_CheB"/>
    <property type="match status" value="1"/>
</dbReference>
<reference evidence="6" key="1">
    <citation type="submission" date="2018-06" db="EMBL/GenBank/DDBJ databases">
        <authorList>
            <person name="Zhirakovskaya E."/>
        </authorList>
    </citation>
    <scope>NUCLEOTIDE SEQUENCE</scope>
</reference>
<feature type="domain" description="CheB-type methylesterase" evidence="5">
    <location>
        <begin position="187"/>
        <end position="381"/>
    </location>
</feature>
<dbReference type="Pfam" id="PF01339">
    <property type="entry name" value="CheB_methylest"/>
    <property type="match status" value="1"/>
</dbReference>
<evidence type="ECO:0000259" key="5">
    <source>
        <dbReference type="PROSITE" id="PS50122"/>
    </source>
</evidence>
<dbReference type="InterPro" id="IPR008248">
    <property type="entry name" value="CheB-like"/>
</dbReference>
<dbReference type="PROSITE" id="PS50110">
    <property type="entry name" value="RESPONSE_REGULATORY"/>
    <property type="match status" value="1"/>
</dbReference>
<dbReference type="HAMAP" id="MF_00099">
    <property type="entry name" value="CheB_chemtxs"/>
    <property type="match status" value="1"/>
</dbReference>
<proteinExistence type="inferred from homology"/>
<dbReference type="AlphaFoldDB" id="A0A3B0SAU9"/>
<dbReference type="EC" id="3.1.1.61" evidence="2"/>
<dbReference type="Pfam" id="PF00072">
    <property type="entry name" value="Response_reg"/>
    <property type="match status" value="1"/>
</dbReference>
<dbReference type="SUPFAM" id="SSF52172">
    <property type="entry name" value="CheY-like"/>
    <property type="match status" value="1"/>
</dbReference>
<evidence type="ECO:0000256" key="3">
    <source>
        <dbReference type="ARBA" id="ARBA00048267"/>
    </source>
</evidence>
<dbReference type="InterPro" id="IPR000673">
    <property type="entry name" value="Sig_transdc_resp-reg_Me-estase"/>
</dbReference>
<dbReference type="SMART" id="SM00448">
    <property type="entry name" value="REC"/>
    <property type="match status" value="1"/>
</dbReference>
<gene>
    <name evidence="6" type="ORF">MNBD_ALPHA01-1693</name>
</gene>
<dbReference type="SUPFAM" id="SSF52738">
    <property type="entry name" value="Methylesterase CheB, C-terminal domain"/>
    <property type="match status" value="1"/>
</dbReference>
<evidence type="ECO:0000256" key="2">
    <source>
        <dbReference type="ARBA" id="ARBA00039140"/>
    </source>
</evidence>
<protein>
    <recommendedName>
        <fullName evidence="2">protein-glutamate methylesterase</fullName>
        <ecNumber evidence="2">3.1.1.61</ecNumber>
    </recommendedName>
</protein>
<dbReference type="PROSITE" id="PS50122">
    <property type="entry name" value="CHEB"/>
    <property type="match status" value="1"/>
</dbReference>
<dbReference type="Gene3D" id="3.40.50.180">
    <property type="entry name" value="Methylesterase CheB, C-terminal domain"/>
    <property type="match status" value="1"/>
</dbReference>
<sequence length="383" mass="40900">MQTVSLKNNGPSGNVPRSGQYRVMIVDDSAVIRGLMSKWLGEDPAIKIVGTAGNGEIALASMTRYDPEIIILDIEMPVMDGLTALPGFFEINPDVKVVMASTLTKRNAEISMRALSMGASDYVAKPESNREIASSLSFQEEIISKVISIAAASRLRNGGTAFKGKTSLVDRQFTAFTKVSNNVKKRKFSGHKSSVLAIGSSTGGPQALLEVLKGLGEVDIPIVITQHMPATFTRILASHLTQSTNFTCKEAEEGDILENGKVYLAPGDYHMTIVEKAGKQVVALNQDAPENFCRPSVEPMFRSLIDVYGAGVFAVMLTGMGHDGLEASRQLVEAGGKLIAQDEQTSIVWGMPGAVYGAGLCSGVYPLDQIGSKIKEKLSGVAK</sequence>